<accession>A0A9X1STP4</accession>
<organism evidence="2 3">
    <name type="scientific">Kineosporia babensis</name>
    <dbReference type="NCBI Taxonomy" id="499548"/>
    <lineage>
        <taxon>Bacteria</taxon>
        <taxon>Bacillati</taxon>
        <taxon>Actinomycetota</taxon>
        <taxon>Actinomycetes</taxon>
        <taxon>Kineosporiales</taxon>
        <taxon>Kineosporiaceae</taxon>
        <taxon>Kineosporia</taxon>
    </lineage>
</organism>
<keyword evidence="1" id="KW-0812">Transmembrane</keyword>
<dbReference type="Pfam" id="PF11255">
    <property type="entry name" value="DUF3054"/>
    <property type="match status" value="1"/>
</dbReference>
<feature type="transmembrane region" description="Helical" evidence="1">
    <location>
        <begin position="12"/>
        <end position="31"/>
    </location>
</feature>
<comment type="caution">
    <text evidence="2">The sequence shown here is derived from an EMBL/GenBank/DDBJ whole genome shotgun (WGS) entry which is preliminary data.</text>
</comment>
<protein>
    <submittedName>
        <fullName evidence="2">DUF3054 domain-containing protein</fullName>
    </submittedName>
</protein>
<keyword evidence="1" id="KW-0472">Membrane</keyword>
<dbReference type="EMBL" id="JAJOMB010000007">
    <property type="protein sequence ID" value="MCD5312144.1"/>
    <property type="molecule type" value="Genomic_DNA"/>
</dbReference>
<feature type="transmembrane region" description="Helical" evidence="1">
    <location>
        <begin position="100"/>
        <end position="120"/>
    </location>
</feature>
<evidence type="ECO:0000256" key="1">
    <source>
        <dbReference type="SAM" id="Phobius"/>
    </source>
</evidence>
<feature type="transmembrane region" description="Helical" evidence="1">
    <location>
        <begin position="37"/>
        <end position="60"/>
    </location>
</feature>
<gene>
    <name evidence="2" type="ORF">LR394_14630</name>
</gene>
<sequence length="143" mass="14992">MVPSPARPNPRALAVAALADLACVLVFVAIGRNSHEAGFTLVGLVTTGWPFWVGVAGGYVGVLAFRLAPAALTGAAMVLMKTLVIGMILRSVVQNDGTPVSFVVVSTIFLAVTMLGWRFAARYLALRQLRSGAGTARQPERVA</sequence>
<reference evidence="2" key="1">
    <citation type="submission" date="2021-11" db="EMBL/GenBank/DDBJ databases">
        <title>Streptomyces corallinus and Kineosporia corallina sp. nov., two new coral-derived marine actinobacteria.</title>
        <authorList>
            <person name="Buangrab K."/>
            <person name="Sutthacheep M."/>
            <person name="Yeemin T."/>
            <person name="Harunari E."/>
            <person name="Igarashi Y."/>
            <person name="Sripreechasak P."/>
            <person name="Kanchanasin P."/>
            <person name="Tanasupawat S."/>
            <person name="Phongsopitanun W."/>
        </authorList>
    </citation>
    <scope>NUCLEOTIDE SEQUENCE</scope>
    <source>
        <strain evidence="2">JCM 31032</strain>
    </source>
</reference>
<evidence type="ECO:0000313" key="2">
    <source>
        <dbReference type="EMBL" id="MCD5312144.1"/>
    </source>
</evidence>
<dbReference type="RefSeq" id="WP_231442060.1">
    <property type="nucleotide sequence ID" value="NZ_JAJOMB010000007.1"/>
</dbReference>
<feature type="transmembrane region" description="Helical" evidence="1">
    <location>
        <begin position="67"/>
        <end position="88"/>
    </location>
</feature>
<name>A0A9X1STP4_9ACTN</name>
<dbReference type="Proteomes" id="UP001138997">
    <property type="component" value="Unassembled WGS sequence"/>
</dbReference>
<evidence type="ECO:0000313" key="3">
    <source>
        <dbReference type="Proteomes" id="UP001138997"/>
    </source>
</evidence>
<proteinExistence type="predicted"/>
<dbReference type="AlphaFoldDB" id="A0A9X1STP4"/>
<keyword evidence="1" id="KW-1133">Transmembrane helix</keyword>
<keyword evidence="3" id="KW-1185">Reference proteome</keyword>
<dbReference type="InterPro" id="IPR021414">
    <property type="entry name" value="DUF3054"/>
</dbReference>